<feature type="compositionally biased region" description="Acidic residues" evidence="18">
    <location>
        <begin position="1156"/>
        <end position="1168"/>
    </location>
</feature>
<evidence type="ECO:0000259" key="20">
    <source>
        <dbReference type="PROSITE" id="PS50023"/>
    </source>
</evidence>
<feature type="compositionally biased region" description="Basic and acidic residues" evidence="18">
    <location>
        <begin position="1908"/>
        <end position="1919"/>
    </location>
</feature>
<gene>
    <name evidence="22" type="ORF">R5R35_007081</name>
</gene>
<keyword evidence="23" id="KW-1185">Reference proteome</keyword>
<dbReference type="PROSITE" id="PS00478">
    <property type="entry name" value="LIM_DOMAIN_1"/>
    <property type="match status" value="1"/>
</dbReference>
<feature type="domain" description="LIM zinc-binding" evidence="20">
    <location>
        <begin position="988"/>
        <end position="1053"/>
    </location>
</feature>
<feature type="region of interest" description="Disordered" evidence="18">
    <location>
        <begin position="873"/>
        <end position="919"/>
    </location>
</feature>
<dbReference type="InterPro" id="IPR050540">
    <property type="entry name" value="F-actin_Monoox_Mical"/>
</dbReference>
<dbReference type="Gene3D" id="2.10.110.10">
    <property type="entry name" value="Cysteine Rich Protein"/>
    <property type="match status" value="1"/>
</dbReference>
<feature type="region of interest" description="Disordered" evidence="18">
    <location>
        <begin position="497"/>
        <end position="521"/>
    </location>
</feature>
<feature type="domain" description="Calponin-homology (CH)" evidence="19">
    <location>
        <begin position="522"/>
        <end position="624"/>
    </location>
</feature>
<feature type="region of interest" description="Disordered" evidence="18">
    <location>
        <begin position="2120"/>
        <end position="2184"/>
    </location>
</feature>
<evidence type="ECO:0000259" key="21">
    <source>
        <dbReference type="PROSITE" id="PS51848"/>
    </source>
</evidence>
<feature type="region of interest" description="Disordered" evidence="18">
    <location>
        <begin position="2232"/>
        <end position="2342"/>
    </location>
</feature>
<dbReference type="PRINTS" id="PR00420">
    <property type="entry name" value="RNGMNOXGNASE"/>
</dbReference>
<feature type="compositionally biased region" description="Basic and acidic residues" evidence="18">
    <location>
        <begin position="1835"/>
        <end position="1852"/>
    </location>
</feature>
<dbReference type="PROSITE" id="PS50021">
    <property type="entry name" value="CH"/>
    <property type="match status" value="1"/>
</dbReference>
<dbReference type="InterPro" id="IPR002938">
    <property type="entry name" value="FAD-bd"/>
</dbReference>
<feature type="compositionally biased region" description="Polar residues" evidence="18">
    <location>
        <begin position="1071"/>
        <end position="1080"/>
    </location>
</feature>
<feature type="compositionally biased region" description="Polar residues" evidence="18">
    <location>
        <begin position="1407"/>
        <end position="1419"/>
    </location>
</feature>
<comment type="subcellular location">
    <subcellularLocation>
        <location evidence="2">Cytoplasm</location>
    </subcellularLocation>
</comment>
<feature type="compositionally biased region" description="Polar residues" evidence="18">
    <location>
        <begin position="2323"/>
        <end position="2336"/>
    </location>
</feature>
<dbReference type="SUPFAM" id="SSF51905">
    <property type="entry name" value="FAD/NAD(P)-binding domain"/>
    <property type="match status" value="1"/>
</dbReference>
<dbReference type="InterPro" id="IPR001781">
    <property type="entry name" value="Znf_LIM"/>
</dbReference>
<feature type="compositionally biased region" description="Acidic residues" evidence="18">
    <location>
        <begin position="1248"/>
        <end position="1264"/>
    </location>
</feature>
<feature type="compositionally biased region" description="Polar residues" evidence="18">
    <location>
        <begin position="1319"/>
        <end position="1332"/>
    </location>
</feature>
<dbReference type="EMBL" id="JAZDUA010000664">
    <property type="protein sequence ID" value="KAK7790106.1"/>
    <property type="molecule type" value="Genomic_DNA"/>
</dbReference>
<feature type="compositionally biased region" description="Basic and acidic residues" evidence="18">
    <location>
        <begin position="1994"/>
        <end position="2004"/>
    </location>
</feature>
<evidence type="ECO:0000256" key="8">
    <source>
        <dbReference type="ARBA" id="ARBA00022827"/>
    </source>
</evidence>
<feature type="compositionally biased region" description="Acidic residues" evidence="18">
    <location>
        <begin position="1122"/>
        <end position="1135"/>
    </location>
</feature>
<organism evidence="22 23">
    <name type="scientific">Gryllus longicercus</name>
    <dbReference type="NCBI Taxonomy" id="2509291"/>
    <lineage>
        <taxon>Eukaryota</taxon>
        <taxon>Metazoa</taxon>
        <taxon>Ecdysozoa</taxon>
        <taxon>Arthropoda</taxon>
        <taxon>Hexapoda</taxon>
        <taxon>Insecta</taxon>
        <taxon>Pterygota</taxon>
        <taxon>Neoptera</taxon>
        <taxon>Polyneoptera</taxon>
        <taxon>Orthoptera</taxon>
        <taxon>Ensifera</taxon>
        <taxon>Gryllidea</taxon>
        <taxon>Grylloidea</taxon>
        <taxon>Gryllidae</taxon>
        <taxon>Gryllinae</taxon>
        <taxon>Gryllus</taxon>
    </lineage>
</organism>
<dbReference type="CDD" id="cd22198">
    <property type="entry name" value="CH_MICAL_EHBP-like"/>
    <property type="match status" value="1"/>
</dbReference>
<dbReference type="InterPro" id="IPR022735">
    <property type="entry name" value="bMERB_dom"/>
</dbReference>
<feature type="coiled-coil region" evidence="17">
    <location>
        <begin position="2895"/>
        <end position="2922"/>
    </location>
</feature>
<dbReference type="SMART" id="SM01203">
    <property type="entry name" value="DUF3585"/>
    <property type="match status" value="1"/>
</dbReference>
<feature type="compositionally biased region" description="Polar residues" evidence="18">
    <location>
        <begin position="1193"/>
        <end position="1204"/>
    </location>
</feature>
<evidence type="ECO:0000256" key="7">
    <source>
        <dbReference type="ARBA" id="ARBA00022723"/>
    </source>
</evidence>
<evidence type="ECO:0000256" key="10">
    <source>
        <dbReference type="ARBA" id="ARBA00022857"/>
    </source>
</evidence>
<evidence type="ECO:0000256" key="15">
    <source>
        <dbReference type="ARBA" id="ARBA00049522"/>
    </source>
</evidence>
<dbReference type="GO" id="GO:0003779">
    <property type="term" value="F:actin binding"/>
    <property type="evidence" value="ECO:0007669"/>
    <property type="project" value="UniProtKB-KW"/>
</dbReference>
<dbReference type="SUPFAM" id="SSF57716">
    <property type="entry name" value="Glucocorticoid receptor-like (DNA-binding domain)"/>
    <property type="match status" value="1"/>
</dbReference>
<feature type="domain" description="BMERB" evidence="21">
    <location>
        <begin position="2768"/>
        <end position="2921"/>
    </location>
</feature>
<evidence type="ECO:0000256" key="13">
    <source>
        <dbReference type="ARBA" id="ARBA00023038"/>
    </source>
</evidence>
<evidence type="ECO:0000256" key="11">
    <source>
        <dbReference type="ARBA" id="ARBA00023002"/>
    </source>
</evidence>
<dbReference type="PANTHER" id="PTHR23167">
    <property type="entry name" value="CALPONIN HOMOLOGY DOMAIN-CONTAINING PROTEIN DDB_G0272472-RELATED"/>
    <property type="match status" value="1"/>
</dbReference>
<dbReference type="PROSITE" id="PS51848">
    <property type="entry name" value="BMERB"/>
    <property type="match status" value="1"/>
</dbReference>
<dbReference type="Gene3D" id="1.10.418.10">
    <property type="entry name" value="Calponin-like domain"/>
    <property type="match status" value="1"/>
</dbReference>
<feature type="compositionally biased region" description="Low complexity" evidence="18">
    <location>
        <begin position="2313"/>
        <end position="2322"/>
    </location>
</feature>
<evidence type="ECO:0000256" key="16">
    <source>
        <dbReference type="PROSITE-ProRule" id="PRU00125"/>
    </source>
</evidence>
<keyword evidence="10" id="KW-0521">NADP</keyword>
<comment type="caution">
    <text evidence="22">The sequence shown here is derived from an EMBL/GenBank/DDBJ whole genome shotgun (WGS) entry which is preliminary data.</text>
</comment>
<feature type="compositionally biased region" description="Basic and acidic residues" evidence="18">
    <location>
        <begin position="2265"/>
        <end position="2286"/>
    </location>
</feature>
<evidence type="ECO:0000313" key="22">
    <source>
        <dbReference type="EMBL" id="KAK7790106.1"/>
    </source>
</evidence>
<protein>
    <recommendedName>
        <fullName evidence="4">F-actin monooxygenase</fullName>
        <ecNumber evidence="4">1.14.13.225</ecNumber>
    </recommendedName>
</protein>
<evidence type="ECO:0000256" key="1">
    <source>
        <dbReference type="ARBA" id="ARBA00001974"/>
    </source>
</evidence>
<feature type="region of interest" description="Disordered" evidence="18">
    <location>
        <begin position="814"/>
        <end position="848"/>
    </location>
</feature>
<proteinExistence type="inferred from homology"/>
<dbReference type="GO" id="GO:0071949">
    <property type="term" value="F:FAD binding"/>
    <property type="evidence" value="ECO:0007669"/>
    <property type="project" value="InterPro"/>
</dbReference>
<dbReference type="EC" id="1.14.13.225" evidence="4"/>
<keyword evidence="13 16" id="KW-0440">LIM domain</keyword>
<keyword evidence="11" id="KW-0560">Oxidoreductase</keyword>
<keyword evidence="8" id="KW-0274">FAD</keyword>
<feature type="compositionally biased region" description="Basic and acidic residues" evidence="18">
    <location>
        <begin position="1222"/>
        <end position="1231"/>
    </location>
</feature>
<feature type="compositionally biased region" description="Polar residues" evidence="18">
    <location>
        <begin position="2705"/>
        <end position="2722"/>
    </location>
</feature>
<dbReference type="Pfam" id="PF12130">
    <property type="entry name" value="bMERB_dom"/>
    <property type="match status" value="1"/>
</dbReference>
<feature type="region of interest" description="Disordered" evidence="18">
    <location>
        <begin position="2540"/>
        <end position="2765"/>
    </location>
</feature>
<feature type="region of interest" description="Disordered" evidence="18">
    <location>
        <begin position="1100"/>
        <end position="1377"/>
    </location>
</feature>
<dbReference type="InterPro" id="IPR036188">
    <property type="entry name" value="FAD/NAD-bd_sf"/>
</dbReference>
<evidence type="ECO:0000256" key="9">
    <source>
        <dbReference type="ARBA" id="ARBA00022833"/>
    </source>
</evidence>
<dbReference type="SUPFAM" id="SSF47576">
    <property type="entry name" value="Calponin-homology domain, CH-domain"/>
    <property type="match status" value="1"/>
</dbReference>
<dbReference type="CDD" id="cd09439">
    <property type="entry name" value="LIM_Mical"/>
    <property type="match status" value="1"/>
</dbReference>
<dbReference type="InterPro" id="IPR057494">
    <property type="entry name" value="Rossman_Mical"/>
</dbReference>
<dbReference type="Pfam" id="PF25413">
    <property type="entry name" value="Rossman_Mical"/>
    <property type="match status" value="1"/>
</dbReference>
<feature type="compositionally biased region" description="Basic and acidic residues" evidence="18">
    <location>
        <begin position="2650"/>
        <end position="2666"/>
    </location>
</feature>
<feature type="coiled-coil region" evidence="17">
    <location>
        <begin position="2767"/>
        <end position="2805"/>
    </location>
</feature>
<feature type="compositionally biased region" description="Polar residues" evidence="18">
    <location>
        <begin position="2005"/>
        <end position="2014"/>
    </location>
</feature>
<feature type="compositionally biased region" description="Basic and acidic residues" evidence="18">
    <location>
        <begin position="2602"/>
        <end position="2614"/>
    </location>
</feature>
<feature type="compositionally biased region" description="Polar residues" evidence="18">
    <location>
        <begin position="2577"/>
        <end position="2601"/>
    </location>
</feature>
<keyword evidence="9 16" id="KW-0862">Zinc</keyword>
<dbReference type="SMART" id="SM00132">
    <property type="entry name" value="LIM"/>
    <property type="match status" value="1"/>
</dbReference>
<dbReference type="Proteomes" id="UP001378592">
    <property type="component" value="Unassembled WGS sequence"/>
</dbReference>
<keyword evidence="7 16" id="KW-0479">Metal-binding</keyword>
<dbReference type="Pfam" id="PF00412">
    <property type="entry name" value="LIM"/>
    <property type="match status" value="1"/>
</dbReference>
<comment type="cofactor">
    <cofactor evidence="1">
        <name>FAD</name>
        <dbReference type="ChEBI" id="CHEBI:57692"/>
    </cofactor>
</comment>
<feature type="region of interest" description="Disordered" evidence="18">
    <location>
        <begin position="672"/>
        <end position="734"/>
    </location>
</feature>
<dbReference type="Pfam" id="PF01494">
    <property type="entry name" value="FAD_binding_3"/>
    <property type="match status" value="1"/>
</dbReference>
<evidence type="ECO:0000256" key="4">
    <source>
        <dbReference type="ARBA" id="ARBA00012709"/>
    </source>
</evidence>
<dbReference type="PANTHER" id="PTHR23167:SF54">
    <property type="entry name" value="[F-ACTIN]-MONOOXYGENASE MICAL"/>
    <property type="match status" value="1"/>
</dbReference>
<evidence type="ECO:0000256" key="5">
    <source>
        <dbReference type="ARBA" id="ARBA00022490"/>
    </source>
</evidence>
<comment type="catalytic activity">
    <reaction evidence="15">
        <text>L-methionyl-[F-actin] + NADPH + O2 + H(+) = L-methionyl-(R)-S-oxide-[F-actin] + NADP(+) + H2O</text>
        <dbReference type="Rhea" id="RHEA:51308"/>
        <dbReference type="Rhea" id="RHEA-COMP:12953"/>
        <dbReference type="Rhea" id="RHEA-COMP:12956"/>
        <dbReference type="ChEBI" id="CHEBI:15377"/>
        <dbReference type="ChEBI" id="CHEBI:15378"/>
        <dbReference type="ChEBI" id="CHEBI:15379"/>
        <dbReference type="ChEBI" id="CHEBI:16044"/>
        <dbReference type="ChEBI" id="CHEBI:45764"/>
        <dbReference type="ChEBI" id="CHEBI:57783"/>
        <dbReference type="ChEBI" id="CHEBI:58349"/>
        <dbReference type="EC" id="1.14.13.225"/>
    </reaction>
</comment>
<dbReference type="GO" id="GO:0046872">
    <property type="term" value="F:metal ion binding"/>
    <property type="evidence" value="ECO:0007669"/>
    <property type="project" value="UniProtKB-KW"/>
</dbReference>
<evidence type="ECO:0000256" key="18">
    <source>
        <dbReference type="SAM" id="MobiDB-lite"/>
    </source>
</evidence>
<feature type="compositionally biased region" description="Low complexity" evidence="18">
    <location>
        <begin position="2557"/>
        <end position="2576"/>
    </location>
</feature>
<dbReference type="InterPro" id="IPR036872">
    <property type="entry name" value="CH_dom_sf"/>
</dbReference>
<dbReference type="PROSITE" id="PS50023">
    <property type="entry name" value="LIM_DOMAIN_2"/>
    <property type="match status" value="1"/>
</dbReference>
<keyword evidence="6" id="KW-0285">Flavoprotein</keyword>
<feature type="compositionally biased region" description="Basic and acidic residues" evidence="18">
    <location>
        <begin position="1290"/>
        <end position="1301"/>
    </location>
</feature>
<feature type="compositionally biased region" description="Polar residues" evidence="18">
    <location>
        <begin position="2542"/>
        <end position="2556"/>
    </location>
</feature>
<feature type="compositionally biased region" description="Basic and acidic residues" evidence="18">
    <location>
        <begin position="718"/>
        <end position="734"/>
    </location>
</feature>
<dbReference type="GO" id="GO:0005737">
    <property type="term" value="C:cytoplasm"/>
    <property type="evidence" value="ECO:0007669"/>
    <property type="project" value="UniProtKB-SubCell"/>
</dbReference>
<feature type="compositionally biased region" description="Basic and acidic residues" evidence="18">
    <location>
        <begin position="883"/>
        <end position="908"/>
    </location>
</feature>
<feature type="region of interest" description="Disordered" evidence="18">
    <location>
        <begin position="1392"/>
        <end position="1419"/>
    </location>
</feature>
<dbReference type="SMART" id="SM00033">
    <property type="entry name" value="CH"/>
    <property type="match status" value="1"/>
</dbReference>
<feature type="compositionally biased region" description="Basic residues" evidence="18">
    <location>
        <begin position="674"/>
        <end position="687"/>
    </location>
</feature>
<evidence type="ECO:0000256" key="14">
    <source>
        <dbReference type="ARBA" id="ARBA00023203"/>
    </source>
</evidence>
<feature type="compositionally biased region" description="Basic residues" evidence="18">
    <location>
        <begin position="707"/>
        <end position="717"/>
    </location>
</feature>
<feature type="compositionally biased region" description="Polar residues" evidence="18">
    <location>
        <begin position="2739"/>
        <end position="2756"/>
    </location>
</feature>
<evidence type="ECO:0000259" key="19">
    <source>
        <dbReference type="PROSITE" id="PS50021"/>
    </source>
</evidence>
<name>A0AAN9V1Z3_9ORTH</name>
<comment type="similarity">
    <text evidence="3">Belongs to the Mical family.</text>
</comment>
<feature type="region of interest" description="Disordered" evidence="18">
    <location>
        <begin position="1564"/>
        <end position="1599"/>
    </location>
</feature>
<feature type="compositionally biased region" description="Basic and acidic residues" evidence="18">
    <location>
        <begin position="1813"/>
        <end position="1824"/>
    </location>
</feature>
<feature type="region of interest" description="Disordered" evidence="18">
    <location>
        <begin position="1990"/>
        <end position="2014"/>
    </location>
</feature>
<feature type="region of interest" description="Disordered" evidence="18">
    <location>
        <begin position="2452"/>
        <end position="2528"/>
    </location>
</feature>
<evidence type="ECO:0000256" key="17">
    <source>
        <dbReference type="SAM" id="Coils"/>
    </source>
</evidence>
<reference evidence="22 23" key="1">
    <citation type="submission" date="2024-03" db="EMBL/GenBank/DDBJ databases">
        <title>The genome assembly and annotation of the cricket Gryllus longicercus Weissman &amp; Gray.</title>
        <authorList>
            <person name="Szrajer S."/>
            <person name="Gray D."/>
            <person name="Ylla G."/>
        </authorList>
    </citation>
    <scope>NUCLEOTIDE SEQUENCE [LARGE SCALE GENOMIC DNA]</scope>
    <source>
        <strain evidence="22">DAG 2021-001</strain>
        <tissue evidence="22">Whole body minus gut</tissue>
    </source>
</reference>
<evidence type="ECO:0000313" key="23">
    <source>
        <dbReference type="Proteomes" id="UP001378592"/>
    </source>
</evidence>
<dbReference type="FunFam" id="3.50.50.60:FF:000004">
    <property type="entry name" value="protein-methionine sulfoxide oxidase MICAL2 isoform X1"/>
    <property type="match status" value="1"/>
</dbReference>
<evidence type="ECO:0000256" key="12">
    <source>
        <dbReference type="ARBA" id="ARBA00023033"/>
    </source>
</evidence>
<keyword evidence="17" id="KW-0175">Coiled coil</keyword>
<feature type="compositionally biased region" description="Polar residues" evidence="18">
    <location>
        <begin position="2250"/>
        <end position="2264"/>
    </location>
</feature>
<dbReference type="Pfam" id="PF00307">
    <property type="entry name" value="CH"/>
    <property type="match status" value="1"/>
</dbReference>
<evidence type="ECO:0000256" key="2">
    <source>
        <dbReference type="ARBA" id="ARBA00004496"/>
    </source>
</evidence>
<keyword evidence="12" id="KW-0503">Monooxygenase</keyword>
<feature type="compositionally biased region" description="Acidic residues" evidence="18">
    <location>
        <begin position="1273"/>
        <end position="1289"/>
    </location>
</feature>
<evidence type="ECO:0000256" key="3">
    <source>
        <dbReference type="ARBA" id="ARBA00008223"/>
    </source>
</evidence>
<dbReference type="GO" id="GO:0120501">
    <property type="term" value="F:F-actin monooxygenase activity"/>
    <property type="evidence" value="ECO:0007669"/>
    <property type="project" value="UniProtKB-EC"/>
</dbReference>
<evidence type="ECO:0000256" key="6">
    <source>
        <dbReference type="ARBA" id="ARBA00022630"/>
    </source>
</evidence>
<feature type="region of interest" description="Disordered" evidence="18">
    <location>
        <begin position="1776"/>
        <end position="1919"/>
    </location>
</feature>
<dbReference type="InterPro" id="IPR001715">
    <property type="entry name" value="CH_dom"/>
</dbReference>
<feature type="compositionally biased region" description="Low complexity" evidence="18">
    <location>
        <begin position="1892"/>
        <end position="1907"/>
    </location>
</feature>
<sequence length="2939" mass="329980">MEPRKQPVSPEVALASDVFDQFCNASTLKTILGHHRHLCELLRIKPTAFPQFYPKLKLKLRSWKAQALWSKFDKRASHKCYNRGKACPNTRVLIIGAGPCGLRTAIEAQLLGAKVVVVEKRDRFSRNNVLHLWPFVIADLRALGAKKFFGKFCAGSIDHISIRQLQCILLKVALILGVEIHEGVGFEGLIPPPADQSSEKIGWRAETSPPDHPVSQYEFDVLIGADGKRNTLEGFKRKEFRGKLAIAITANFINRHSEAEARVEEISGVAFIFNQKFFKDLYSATGIDLENIVYYKDETHYFVMTAKKHSLIDKGVILQDYTDTAKLLGLENVDKNALQNYAREAADFSTNYMLPHLEFAVNHYGQPDVAMFDFTSMFAAENASRVVERHGYRLLQILVGDSLLEPFWPTGSGCARGFLSSMDACWAIKSWGGGQVTPLDVVAERESIYRMLGQTTPENLHRDYNSYTLDPHTRYPNLNIRAVIGLQVRNLYDTDDPGSIEQPLPALASSEAPKKRRRRDSQVHPDTLLLWLKKQVALYDVKVENMTDSFKNGLVLCAIIHRYRPDLIDFPSLSPDDIAKNNQLAFDTLERELGVPPVMTGQEMEQCDVPDKLTMLSYLSQIYDTFRGEIPHIKHPKLELDPEEEKPPSRVMQLRQLNTEKKVALLNRITNQHAQHHHAHVHTHRKRSSAERDALAQSASPGERHHHDFLRRRPNKRRSMERDKEESQRRSEELSRLRMERIIRRQYLRHLQTRQFEKSMQMLQINAKVENEEEEPFEDFSLFVYRLTAPDFKDRVKDLEKKLFCADRDSRLVGDTKRGDKDEDFSGRVKSLEEKLQGSRPGTDKKPKDLYRAIGKIEKSDWNVQVLEKKIQENKMGSYKNHNRPESVPKWDKQQFDDKRQAVQDKIQRRSPAANNKSDRYAHIDVKLQELEKKLKEGNVRDAGPRGANKVSAMAEQFKLKNQDTDAPPIQKSNSRAALVLPAQGGSEICHFCNKRVYLMERLSAEGKFFHRGCFRCEYCGTGLRQNNYLFDREGRHGSRFYCVQHFGMPGKLRARRKSEELRTGPFKENIPTSQKSPSKTPEKAKSLCETLSKLDASRDAVDMRATPERIEFENLAGATTDVEEAPSEMDEDEWTDRNFGASAAEGSSDSVSDISDSDDDMPNEVFEEAIQQPLTADETLRLAESWQRRYSKTPSKDLQNGESCNAEGKKDIPAAAAATTTREHEADTGESKLTSKPAKNITKTANNDDEEDSESYEYDESDGELSYREYESDGDGSDTATEGEEQNDADAKARELRRQEVQLQVPQRPPRSRHDSDTNTGSETEVASDYSTDTDSEEEEEEEEEEELENSATEISTDSEFEHDGTTPTQHNIPSILIDNPALFRRSLPEEPKKVQVRSGHINGTVKPQTPAVQNAKNARTDGVRLEISPLRPETESKSSSLTNLASGNNILNTKNNNNLASSKLAAPTPLINPHKGDYFLNRTQSTEGIASKLSLQLKKKYLLGASDVGGSVKKSGSSSTLDSKVKNFVDVISEHQKKLNPAPEPSPTMQAFLQGTSNLRVNAIPNNPLSPPSPTLLNAPLKLPPSPSQTSASPRTQKEIPQLNEGFEHICGLGKKDENAESLSSLSKKDEFEHVCSLGKKQEITLPATSLSKKEEGFEHICGLGKTNEDTSAKKESSPETSCKIPETVKSESPVNGLSSDVHQENVLTTEQYVKLEESSDISSHEKLVDKTDAQKMNNVINDQESYNNLDCRPRSPAHETSIVVPDISWNTGHKTEDIETDSLSSCGSGSDVEEEGDSDDHRSRSPSPVLKREMTPPRVEIHNSSGELMEDEYGHEGDKPQENSNKDDHNIEEDTAVQRVFSDAVGSSEDVNLRNKKRVEPLVFENKRASLTSDRSSPSTPPSARGDESESFHHEGTLAALTETELSDWAQDGDAVVSEDLEDVEFNINPEFVTIRRHRKTKTNRNAIRGNSASAFAKIARGEDFGDFDEDPGHVCGKERSGSQTESNKAPSSILSNIDNIEFMDTGGEEEDEDCSDTGDTEELLDARNKVLLRNNGYVQFVDTEDDMATPVAESPRQIVPAPVLPTFIVSECEERSGEHCDSPEIFEAVNKELVTASAGEEEESSLQPEGTTTEETTTTSELATVKDNLNADDSDVFFTPKQELSNNEGRSPVSPNDDLRGQEYDEYVKRLQGRISPFHNVRDSIDVRKSRRKIGNGKVNEHIKPQECISEESTSDHGAGEKIVPSLSSPINIYNSPSTSRKLEEISRERSKQKDLIHEMVLAKHLSQRKSSQERRQRKSSKGLQTPPSSISSSQFSSNDTFQTPLSNSSEVPASPKESVITLETPSLALPVVETEVIDSNRSIHQDLEVPFVDDSVLVTEETEQFFTPLTSFKKEPHHKPRPVSVHSSFRAEQKPIKYVNRYSFLPDTPLTNPEAFSLPDIRKALFKTPDEPFSPPVAPPRSRHDRTVDQEQDREELGERKCMKSSEELGFSPDDYITTLKKKSRRPGLERSLSQPEEAATARARLHERVDHILQPDASSSMTGSSFQNMQTSLTSTASPTSSIASPLSTPHSKTTFYLDANHSSPTSGETSLNSTKEQKKSKDPERRKSIIQAVSDFFHKKKDASATPSPPKTPTTSGSAGGSSKDKFRFKFSRLKDKSRSAYSSYSDDSDDSGAKANGGVRSKSETHPPPIPPLPVNYTPSGPSGSGRHQGSIPRTSAEDSFSEPDDDSRATAVSTPTHDSISSTGSLNRRQSRMHRRMARQAQLKRLRMAQEIQRQLEEVEVKQRELEQRGVKVEKALRGEGIDEDEAGAVDEAELLREWFELVRERSELRRYEHELVVRAEELQLEDRHARLQQELRDRLANDDSNKTSEDVAKEGQILGEMLEIVERRDSLIALLEEDRQRYQEEDRDFEAQMLAKGLRLTPLRKESNV</sequence>
<feature type="compositionally biased region" description="Basic and acidic residues" evidence="18">
    <location>
        <begin position="2470"/>
        <end position="2492"/>
    </location>
</feature>
<keyword evidence="14" id="KW-0009">Actin-binding</keyword>
<keyword evidence="5" id="KW-0963">Cytoplasm</keyword>
<feature type="region of interest" description="Disordered" evidence="18">
    <location>
        <begin position="1054"/>
        <end position="1087"/>
    </location>
</feature>
<accession>A0AAN9V1Z3</accession>
<feature type="compositionally biased region" description="Acidic residues" evidence="18">
    <location>
        <begin position="1333"/>
        <end position="1350"/>
    </location>
</feature>
<feature type="compositionally biased region" description="Basic and acidic residues" evidence="18">
    <location>
        <begin position="1100"/>
        <end position="1113"/>
    </location>
</feature>
<dbReference type="Gene3D" id="3.50.50.60">
    <property type="entry name" value="FAD/NAD(P)-binding domain"/>
    <property type="match status" value="1"/>
</dbReference>